<dbReference type="OrthoDB" id="1044435at2759"/>
<dbReference type="SUPFAM" id="SSF110857">
    <property type="entry name" value="Gamma-glutamyl cyclotransferase-like"/>
    <property type="match status" value="1"/>
</dbReference>
<name>A0A9N8VAN3_9GLOM</name>
<reference evidence="5" key="1">
    <citation type="submission" date="2021-06" db="EMBL/GenBank/DDBJ databases">
        <authorList>
            <person name="Kallberg Y."/>
            <person name="Tangrot J."/>
            <person name="Rosling A."/>
        </authorList>
    </citation>
    <scope>NUCLEOTIDE SEQUENCE</scope>
    <source>
        <strain evidence="5">MT106</strain>
    </source>
</reference>
<dbReference type="PANTHER" id="PTHR31544">
    <property type="entry name" value="AIG2-LIKE PROTEIN D"/>
    <property type="match status" value="1"/>
</dbReference>
<evidence type="ECO:0000313" key="6">
    <source>
        <dbReference type="Proteomes" id="UP000789831"/>
    </source>
</evidence>
<dbReference type="PANTHER" id="PTHR31544:SF2">
    <property type="entry name" value="AIG2-LIKE PROTEIN D"/>
    <property type="match status" value="1"/>
</dbReference>
<dbReference type="GO" id="GO:0016740">
    <property type="term" value="F:transferase activity"/>
    <property type="evidence" value="ECO:0007669"/>
    <property type="project" value="UniProtKB-KW"/>
</dbReference>
<dbReference type="InterPro" id="IPR009288">
    <property type="entry name" value="AIG2-like_dom"/>
</dbReference>
<sequence length="164" mass="18856">MNANRLDTKFSLDNNHFAPAILKYPAILKTDENQETRGILVRGLSSSEIQLLDRYEGEQYVRTDVEVYIENTPSNILYQHNRPALSTSLSSLNVSSSPSSSLKLYNDETYDEISKSSKSLLVPAQTYVWIDSPALLEDASWDPEEFEREKLEEFERVELKEYLL</sequence>
<accession>A0A9N8VAN3</accession>
<feature type="domain" description="Gamma-glutamylcyclotransferase AIG2-like" evidence="4">
    <location>
        <begin position="23"/>
        <end position="72"/>
    </location>
</feature>
<dbReference type="InterPro" id="IPR045038">
    <property type="entry name" value="AIG2-like"/>
</dbReference>
<dbReference type="EMBL" id="CAJVPL010000081">
    <property type="protein sequence ID" value="CAG8443454.1"/>
    <property type="molecule type" value="Genomic_DNA"/>
</dbReference>
<dbReference type="AlphaFoldDB" id="A0A9N8VAN3"/>
<protein>
    <recommendedName>
        <fullName evidence="3">Putative gamma-glutamylcyclotransferase</fullName>
    </recommendedName>
</protein>
<evidence type="ECO:0000256" key="2">
    <source>
        <dbReference type="ARBA" id="ARBA00022679"/>
    </source>
</evidence>
<evidence type="ECO:0000256" key="1">
    <source>
        <dbReference type="ARBA" id="ARBA00008861"/>
    </source>
</evidence>
<dbReference type="Proteomes" id="UP000789831">
    <property type="component" value="Unassembled WGS sequence"/>
</dbReference>
<organism evidence="5 6">
    <name type="scientific">Ambispora gerdemannii</name>
    <dbReference type="NCBI Taxonomy" id="144530"/>
    <lineage>
        <taxon>Eukaryota</taxon>
        <taxon>Fungi</taxon>
        <taxon>Fungi incertae sedis</taxon>
        <taxon>Mucoromycota</taxon>
        <taxon>Glomeromycotina</taxon>
        <taxon>Glomeromycetes</taxon>
        <taxon>Archaeosporales</taxon>
        <taxon>Ambisporaceae</taxon>
        <taxon>Ambispora</taxon>
    </lineage>
</organism>
<dbReference type="InterPro" id="IPR036568">
    <property type="entry name" value="GGCT-like_sf"/>
</dbReference>
<evidence type="ECO:0000259" key="4">
    <source>
        <dbReference type="Pfam" id="PF06094"/>
    </source>
</evidence>
<dbReference type="CDD" id="cd06661">
    <property type="entry name" value="GGCT_like"/>
    <property type="match status" value="1"/>
</dbReference>
<dbReference type="Pfam" id="PF06094">
    <property type="entry name" value="GGACT"/>
    <property type="match status" value="1"/>
</dbReference>
<proteinExistence type="inferred from homology"/>
<gene>
    <name evidence="5" type="ORF">AGERDE_LOCUS1243</name>
</gene>
<keyword evidence="6" id="KW-1185">Reference proteome</keyword>
<evidence type="ECO:0000313" key="5">
    <source>
        <dbReference type="EMBL" id="CAG8443454.1"/>
    </source>
</evidence>
<dbReference type="InterPro" id="IPR013024">
    <property type="entry name" value="GGCT-like"/>
</dbReference>
<evidence type="ECO:0000256" key="3">
    <source>
        <dbReference type="ARBA" id="ARBA00030602"/>
    </source>
</evidence>
<dbReference type="Gene3D" id="3.10.490.10">
    <property type="entry name" value="Gamma-glutamyl cyclotransferase-like"/>
    <property type="match status" value="1"/>
</dbReference>
<keyword evidence="2" id="KW-0808">Transferase</keyword>
<comment type="caution">
    <text evidence="5">The sequence shown here is derived from an EMBL/GenBank/DDBJ whole genome shotgun (WGS) entry which is preliminary data.</text>
</comment>
<comment type="similarity">
    <text evidence="1">Belongs to the gamma-glutamylcyclotransferase family.</text>
</comment>